<dbReference type="EMBL" id="CP018221">
    <property type="protein sequence ID" value="API59776.1"/>
    <property type="molecule type" value="Genomic_DNA"/>
</dbReference>
<dbReference type="OrthoDB" id="8882910at2"/>
<dbReference type="InterPro" id="IPR011051">
    <property type="entry name" value="RmlC_Cupin_sf"/>
</dbReference>
<dbReference type="AlphaFoldDB" id="A0A1L3ZVU2"/>
<dbReference type="STRING" id="1921510.BSL82_11000"/>
<evidence type="ECO:0000313" key="2">
    <source>
        <dbReference type="Proteomes" id="UP000182063"/>
    </source>
</evidence>
<organism evidence="1 2">
    <name type="scientific">Tardibacter chloracetimidivorans</name>
    <dbReference type="NCBI Taxonomy" id="1921510"/>
    <lineage>
        <taxon>Bacteria</taxon>
        <taxon>Pseudomonadati</taxon>
        <taxon>Pseudomonadota</taxon>
        <taxon>Alphaproteobacteria</taxon>
        <taxon>Sphingomonadales</taxon>
        <taxon>Sphingomonadaceae</taxon>
        <taxon>Tardibacter</taxon>
    </lineage>
</organism>
<evidence type="ECO:0008006" key="3">
    <source>
        <dbReference type="Google" id="ProtNLM"/>
    </source>
</evidence>
<reference evidence="2" key="1">
    <citation type="submission" date="2016-11" db="EMBL/GenBank/DDBJ databases">
        <title>Complete Genome Sequence of alachlor-degrading Sphingomonas sp. strain JJ-A5.</title>
        <authorList>
            <person name="Lee H."/>
            <person name="Ka J.-O."/>
        </authorList>
    </citation>
    <scope>NUCLEOTIDE SEQUENCE [LARGE SCALE GENOMIC DNA]</scope>
    <source>
        <strain evidence="2">JJ-A5</strain>
    </source>
</reference>
<protein>
    <recommendedName>
        <fullName evidence="3">5-deoxy-glucuronate isomerase</fullName>
    </recommendedName>
</protein>
<name>A0A1L3ZVU2_9SPHN</name>
<dbReference type="Gene3D" id="2.60.120.10">
    <property type="entry name" value="Jelly Rolls"/>
    <property type="match status" value="1"/>
</dbReference>
<proteinExistence type="predicted"/>
<dbReference type="InterPro" id="IPR014710">
    <property type="entry name" value="RmlC-like_jellyroll"/>
</dbReference>
<gene>
    <name evidence="1" type="ORF">BSL82_11000</name>
</gene>
<evidence type="ECO:0000313" key="1">
    <source>
        <dbReference type="EMBL" id="API59776.1"/>
    </source>
</evidence>
<dbReference type="KEGG" id="sphj:BSL82_11000"/>
<dbReference type="RefSeq" id="WP_072597568.1">
    <property type="nucleotide sequence ID" value="NZ_CP018221.1"/>
</dbReference>
<accession>A0A1L3ZVU2</accession>
<dbReference type="SUPFAM" id="SSF51182">
    <property type="entry name" value="RmlC-like cupins"/>
    <property type="match status" value="1"/>
</dbReference>
<keyword evidence="2" id="KW-1185">Reference proteome</keyword>
<dbReference type="Proteomes" id="UP000182063">
    <property type="component" value="Chromosome"/>
</dbReference>
<sequence length="305" mass="33793">MAYDNTDPRSLLAGAKAPPPVIDYADAETIEFHKIPPSETGPGYKTWYGRGQNVVIAYSEVEPGAVLAREAHCDEYMAFFPDQEITADIDTSNGSATDVGYQLAIVPPGDSQIKITSGRGVVMRVFSSFSPDLAEKSYNAASYKTPHPNVAPFQAWPDPPEGFKLRLYPFSVEPTEGRFGVLYRSTNMMVNLFPVAEEPRDPNKMSPHHHDDFEQCSLTLQGDFMHYIRWPWTVNKAIWRDDAKIRCSAPSITIIPPPAIHTSQALAPGPCHLIDIFGPPRVDFSLKPGWVLNADDYPMPSPDGE</sequence>